<organism evidence="1 2">
    <name type="scientific">Russula earlei</name>
    <dbReference type="NCBI Taxonomy" id="71964"/>
    <lineage>
        <taxon>Eukaryota</taxon>
        <taxon>Fungi</taxon>
        <taxon>Dikarya</taxon>
        <taxon>Basidiomycota</taxon>
        <taxon>Agaricomycotina</taxon>
        <taxon>Agaricomycetes</taxon>
        <taxon>Russulales</taxon>
        <taxon>Russulaceae</taxon>
        <taxon>Russula</taxon>
    </lineage>
</organism>
<evidence type="ECO:0000313" key="1">
    <source>
        <dbReference type="EMBL" id="KAI9450949.1"/>
    </source>
</evidence>
<name>A0ACC0TVT5_9AGAM</name>
<sequence length="473" mass="51090">MNFLWVRFDVSIYGLTAQFPGSCTLPFPPPDHRLPYGADPGLLVVLVVPMDTPQPPSIITQPLKRKERSPSPALKTPGHTSTTGSRPSPTFFTFNSSFSPSSSRTSCSPGSAFPAGPSAGIPRLDFLPPPAQPSAERTHSGTVADSDGDGDSEQAARPKQKRRRQALSLHECKRRKIKCDRAHPCTPCIRRGDQGKCQWHVIEPVDKYVSRTEYDELKARVDRLETFFSRSQLQPGSALQPSSESSSSQTQQQATSTRLPSVAVAVAVAGPSQQSTSTASLPMMSYNPISPPGPNPPQGSPFPAVLTGPSRPESTGPKDYNALVLRPPNSPGGRPALPSLASLAHGPTPFGGPPPPSRLHREREHREQQHQPYASLPQPPLQQPLQQPPADKKLPRADAHPAGRAPAPPHPSPRPSGHLSPSSPPQQQRHPPTPPIDTRSPGPSLSQSARLPRSPPRHRTAQRSAIREEREPR</sequence>
<gene>
    <name evidence="1" type="ORF">F5148DRAFT_1370669</name>
</gene>
<comment type="caution">
    <text evidence="1">The sequence shown here is derived from an EMBL/GenBank/DDBJ whole genome shotgun (WGS) entry which is preliminary data.</text>
</comment>
<reference evidence="1" key="1">
    <citation type="submission" date="2021-03" db="EMBL/GenBank/DDBJ databases">
        <title>Evolutionary priming and transition to the ectomycorrhizal habit in an iconic lineage of mushroom-forming fungi: is preadaptation a requirement?</title>
        <authorList>
            <consortium name="DOE Joint Genome Institute"/>
            <person name="Looney B.P."/>
            <person name="Miyauchi S."/>
            <person name="Morin E."/>
            <person name="Drula E."/>
            <person name="Courty P.E."/>
            <person name="Chicoki N."/>
            <person name="Fauchery L."/>
            <person name="Kohler A."/>
            <person name="Kuo A."/>
            <person name="LaButti K."/>
            <person name="Pangilinan J."/>
            <person name="Lipzen A."/>
            <person name="Riley R."/>
            <person name="Andreopoulos W."/>
            <person name="He G."/>
            <person name="Johnson J."/>
            <person name="Barry K.W."/>
            <person name="Grigoriev I.V."/>
            <person name="Nagy L."/>
            <person name="Hibbett D."/>
            <person name="Henrissat B."/>
            <person name="Matheny P.B."/>
            <person name="Labbe J."/>
            <person name="Martin A.F."/>
        </authorList>
    </citation>
    <scope>NUCLEOTIDE SEQUENCE</scope>
    <source>
        <strain evidence="1">BPL698</strain>
    </source>
</reference>
<protein>
    <submittedName>
        <fullName evidence="1">Uncharacterized protein</fullName>
    </submittedName>
</protein>
<dbReference type="EMBL" id="JAGFNK010000401">
    <property type="protein sequence ID" value="KAI9450949.1"/>
    <property type="molecule type" value="Genomic_DNA"/>
</dbReference>
<dbReference type="Proteomes" id="UP001207468">
    <property type="component" value="Unassembled WGS sequence"/>
</dbReference>
<evidence type="ECO:0000313" key="2">
    <source>
        <dbReference type="Proteomes" id="UP001207468"/>
    </source>
</evidence>
<keyword evidence="2" id="KW-1185">Reference proteome</keyword>
<accession>A0ACC0TVT5</accession>
<proteinExistence type="predicted"/>